<feature type="transmembrane region" description="Helical" evidence="6">
    <location>
        <begin position="34"/>
        <end position="51"/>
    </location>
</feature>
<dbReference type="InterPro" id="IPR036259">
    <property type="entry name" value="MFS_trans_sf"/>
</dbReference>
<accession>A0ABZ1CXJ6</accession>
<dbReference type="InterPro" id="IPR011701">
    <property type="entry name" value="MFS"/>
</dbReference>
<evidence type="ECO:0000313" key="7">
    <source>
        <dbReference type="EMBL" id="WRT66475.1"/>
    </source>
</evidence>
<dbReference type="GeneID" id="87955565"/>
<keyword evidence="2" id="KW-0813">Transport</keyword>
<feature type="transmembrane region" description="Helical" evidence="6">
    <location>
        <begin position="88"/>
        <end position="111"/>
    </location>
</feature>
<feature type="transmembrane region" description="Helical" evidence="6">
    <location>
        <begin position="63"/>
        <end position="82"/>
    </location>
</feature>
<evidence type="ECO:0008006" key="9">
    <source>
        <dbReference type="Google" id="ProtNLM"/>
    </source>
</evidence>
<dbReference type="Gene3D" id="1.20.1720.10">
    <property type="entry name" value="Multidrug resistance protein D"/>
    <property type="match status" value="1"/>
</dbReference>
<dbReference type="RefSeq" id="XP_062791215.1">
    <property type="nucleotide sequence ID" value="XM_062935164.1"/>
</dbReference>
<sequence>MFSIATCVDICNVSGVDVAEAQISNDIDVGVSQVVWILTSYSLCFGAFLLIAGRLSDFYPAQIVFEAGFMGLGIFSLITSFVTSTSEYSFLILRGLGGIYGAMLIVIAEILKILSDGGTGDNYWRFCFPAFCIGSFGEMITYFASGVNLITYCPPELTDFAIGRHRLEGQLQWPFKLDYNILQIAFLNGQNQLQELGISMIAWTVVFVLQSLQGT</sequence>
<evidence type="ECO:0000313" key="8">
    <source>
        <dbReference type="Proteomes" id="UP001329825"/>
    </source>
</evidence>
<keyword evidence="5 6" id="KW-0472">Membrane</keyword>
<keyword evidence="3 6" id="KW-0812">Transmembrane</keyword>
<evidence type="ECO:0000256" key="5">
    <source>
        <dbReference type="ARBA" id="ARBA00023136"/>
    </source>
</evidence>
<evidence type="ECO:0000256" key="6">
    <source>
        <dbReference type="SAM" id="Phobius"/>
    </source>
</evidence>
<gene>
    <name evidence="7" type="ORF">IL334_003434</name>
</gene>
<proteinExistence type="predicted"/>
<evidence type="ECO:0000256" key="4">
    <source>
        <dbReference type="ARBA" id="ARBA00022989"/>
    </source>
</evidence>
<feature type="transmembrane region" description="Helical" evidence="6">
    <location>
        <begin position="123"/>
        <end position="144"/>
    </location>
</feature>
<dbReference type="PANTHER" id="PTHR42718:SF9">
    <property type="entry name" value="MAJOR FACILITATOR SUPERFAMILY MULTIDRUG TRANSPORTER MFSC"/>
    <property type="match status" value="1"/>
</dbReference>
<protein>
    <recommendedName>
        <fullName evidence="9">Major facilitator superfamily (MFS) profile domain-containing protein</fullName>
    </recommendedName>
</protein>
<keyword evidence="4 6" id="KW-1133">Transmembrane helix</keyword>
<comment type="subcellular location">
    <subcellularLocation>
        <location evidence="1">Membrane</location>
        <topology evidence="1">Multi-pass membrane protein</topology>
    </subcellularLocation>
</comment>
<evidence type="ECO:0000256" key="2">
    <source>
        <dbReference type="ARBA" id="ARBA00022448"/>
    </source>
</evidence>
<dbReference type="PANTHER" id="PTHR42718">
    <property type="entry name" value="MAJOR FACILITATOR SUPERFAMILY MULTIDRUG TRANSPORTER MFSC"/>
    <property type="match status" value="1"/>
</dbReference>
<name>A0ABZ1CXJ6_9TREE</name>
<evidence type="ECO:0000256" key="1">
    <source>
        <dbReference type="ARBA" id="ARBA00004141"/>
    </source>
</evidence>
<dbReference type="Pfam" id="PF07690">
    <property type="entry name" value="MFS_1"/>
    <property type="match status" value="1"/>
</dbReference>
<dbReference type="EMBL" id="CP141884">
    <property type="protein sequence ID" value="WRT66475.1"/>
    <property type="molecule type" value="Genomic_DNA"/>
</dbReference>
<keyword evidence="8" id="KW-1185">Reference proteome</keyword>
<reference evidence="7 8" key="1">
    <citation type="submission" date="2024-01" db="EMBL/GenBank/DDBJ databases">
        <title>Comparative genomics of Cryptococcus and Kwoniella reveals pathogenesis evolution and contrasting modes of karyotype evolution via chromosome fusion or intercentromeric recombination.</title>
        <authorList>
            <person name="Coelho M.A."/>
            <person name="David-Palma M."/>
            <person name="Shea T."/>
            <person name="Bowers K."/>
            <person name="McGinley-Smith S."/>
            <person name="Mohammad A.W."/>
            <person name="Gnirke A."/>
            <person name="Yurkov A.M."/>
            <person name="Nowrousian M."/>
            <person name="Sun S."/>
            <person name="Cuomo C.A."/>
            <person name="Heitman J."/>
        </authorList>
    </citation>
    <scope>NUCLEOTIDE SEQUENCE [LARGE SCALE GENOMIC DNA]</scope>
    <source>
        <strain evidence="7">CBS 11374</strain>
    </source>
</reference>
<organism evidence="7 8">
    <name type="scientific">Kwoniella shivajii</name>
    <dbReference type="NCBI Taxonomy" id="564305"/>
    <lineage>
        <taxon>Eukaryota</taxon>
        <taxon>Fungi</taxon>
        <taxon>Dikarya</taxon>
        <taxon>Basidiomycota</taxon>
        <taxon>Agaricomycotina</taxon>
        <taxon>Tremellomycetes</taxon>
        <taxon>Tremellales</taxon>
        <taxon>Cryptococcaceae</taxon>
        <taxon>Kwoniella</taxon>
    </lineage>
</organism>
<evidence type="ECO:0000256" key="3">
    <source>
        <dbReference type="ARBA" id="ARBA00022692"/>
    </source>
</evidence>
<dbReference type="Proteomes" id="UP001329825">
    <property type="component" value="Chromosome 4"/>
</dbReference>
<dbReference type="SUPFAM" id="SSF103473">
    <property type="entry name" value="MFS general substrate transporter"/>
    <property type="match status" value="1"/>
</dbReference>